<evidence type="ECO:0000256" key="2">
    <source>
        <dbReference type="ARBA" id="ARBA00022771"/>
    </source>
</evidence>
<evidence type="ECO:0000256" key="5">
    <source>
        <dbReference type="SAM" id="MobiDB-lite"/>
    </source>
</evidence>
<dbReference type="PROSITE" id="PS00028">
    <property type="entry name" value="ZINC_FINGER_C2H2_1"/>
    <property type="match status" value="1"/>
</dbReference>
<keyword evidence="1" id="KW-0479">Metal-binding</keyword>
<protein>
    <recommendedName>
        <fullName evidence="6">C2H2-type domain-containing protein</fullName>
    </recommendedName>
</protein>
<evidence type="ECO:0000256" key="3">
    <source>
        <dbReference type="ARBA" id="ARBA00022833"/>
    </source>
</evidence>
<evidence type="ECO:0000313" key="8">
    <source>
        <dbReference type="Proteomes" id="UP001652700"/>
    </source>
</evidence>
<dbReference type="SMART" id="SM00355">
    <property type="entry name" value="ZnF_C2H2"/>
    <property type="match status" value="1"/>
</dbReference>
<dbReference type="SUPFAM" id="SSF57667">
    <property type="entry name" value="beta-beta-alpha zinc fingers"/>
    <property type="match status" value="1"/>
</dbReference>
<feature type="region of interest" description="Disordered" evidence="5">
    <location>
        <begin position="44"/>
        <end position="103"/>
    </location>
</feature>
<dbReference type="InterPro" id="IPR013087">
    <property type="entry name" value="Znf_C2H2_type"/>
</dbReference>
<evidence type="ECO:0000256" key="4">
    <source>
        <dbReference type="PROSITE-ProRule" id="PRU00042"/>
    </source>
</evidence>
<proteinExistence type="predicted"/>
<feature type="domain" description="C2H2-type" evidence="6">
    <location>
        <begin position="114"/>
        <end position="139"/>
    </location>
</feature>
<name>A0ABM5JZM0_DIAVI</name>
<organism evidence="7 8">
    <name type="scientific">Diabrotica virgifera virgifera</name>
    <name type="common">western corn rootworm</name>
    <dbReference type="NCBI Taxonomy" id="50390"/>
    <lineage>
        <taxon>Eukaryota</taxon>
        <taxon>Metazoa</taxon>
        <taxon>Ecdysozoa</taxon>
        <taxon>Arthropoda</taxon>
        <taxon>Hexapoda</taxon>
        <taxon>Insecta</taxon>
        <taxon>Pterygota</taxon>
        <taxon>Neoptera</taxon>
        <taxon>Endopterygota</taxon>
        <taxon>Coleoptera</taxon>
        <taxon>Polyphaga</taxon>
        <taxon>Cucujiformia</taxon>
        <taxon>Chrysomeloidea</taxon>
        <taxon>Chrysomelidae</taxon>
        <taxon>Galerucinae</taxon>
        <taxon>Diabroticina</taxon>
        <taxon>Diabroticites</taxon>
        <taxon>Diabrotica</taxon>
    </lineage>
</organism>
<accession>A0ABM5JZM0</accession>
<feature type="compositionally biased region" description="Basic and acidic residues" evidence="5">
    <location>
        <begin position="60"/>
        <end position="77"/>
    </location>
</feature>
<keyword evidence="2 4" id="KW-0863">Zinc-finger</keyword>
<evidence type="ECO:0000256" key="1">
    <source>
        <dbReference type="ARBA" id="ARBA00022723"/>
    </source>
</evidence>
<dbReference type="PANTHER" id="PTHR23235">
    <property type="entry name" value="KRUEPPEL-LIKE TRANSCRIPTION FACTOR"/>
    <property type="match status" value="1"/>
</dbReference>
<dbReference type="EnsemblMetazoa" id="XM_050647429.1">
    <property type="protein sequence ID" value="XP_050503386.1"/>
    <property type="gene ID" value="LOC126882467"/>
</dbReference>
<dbReference type="PANTHER" id="PTHR23235:SF120">
    <property type="entry name" value="KRUPPEL-LIKE FACTOR 15"/>
    <property type="match status" value="1"/>
</dbReference>
<dbReference type="RefSeq" id="XP_050503386.1">
    <property type="nucleotide sequence ID" value="XM_050647429.1"/>
</dbReference>
<dbReference type="GeneID" id="126882467"/>
<dbReference type="InterPro" id="IPR036236">
    <property type="entry name" value="Znf_C2H2_sf"/>
</dbReference>
<sequence length="151" mass="16539">MDDISFAAQCLLKNEETTTSNTKSSSHMIARILTDLTRTKQVLVPEVPSDSEGSLTINEYSDKEKKSPASETLKEKAATPPPVQKTEGVPPTKKANVTRAQIGTRLGSQVRKTHKCSYGGCQKVYGKSSHLKAHLRTHTVKFDNGILNKKS</sequence>
<dbReference type="Gene3D" id="3.30.160.60">
    <property type="entry name" value="Classic Zinc Finger"/>
    <property type="match status" value="1"/>
</dbReference>
<dbReference type="Proteomes" id="UP001652700">
    <property type="component" value="Unplaced"/>
</dbReference>
<reference evidence="7" key="1">
    <citation type="submission" date="2025-05" db="UniProtKB">
        <authorList>
            <consortium name="EnsemblMetazoa"/>
        </authorList>
    </citation>
    <scope>IDENTIFICATION</scope>
</reference>
<keyword evidence="8" id="KW-1185">Reference proteome</keyword>
<evidence type="ECO:0000259" key="6">
    <source>
        <dbReference type="PROSITE" id="PS50157"/>
    </source>
</evidence>
<keyword evidence="3" id="KW-0862">Zinc</keyword>
<dbReference type="PROSITE" id="PS50157">
    <property type="entry name" value="ZINC_FINGER_C2H2_2"/>
    <property type="match status" value="1"/>
</dbReference>
<evidence type="ECO:0000313" key="7">
    <source>
        <dbReference type="EnsemblMetazoa" id="XP_050503386.1"/>
    </source>
</evidence>